<evidence type="ECO:0000256" key="1">
    <source>
        <dbReference type="SAM" id="Phobius"/>
    </source>
</evidence>
<dbReference type="Gene3D" id="2.120.10.30">
    <property type="entry name" value="TolB, C-terminal domain"/>
    <property type="match status" value="1"/>
</dbReference>
<dbReference type="EMBL" id="ML213590">
    <property type="protein sequence ID" value="TFK44268.1"/>
    <property type="molecule type" value="Genomic_DNA"/>
</dbReference>
<gene>
    <name evidence="2" type="ORF">BDQ12DRAFT_672677</name>
</gene>
<sequence length="386" mass="41548">MARSILNILVVVLAVAGGFYQLYLKPLLTTFGYARVIESIGNTNCKNVPELQACEKIMIHQPTGLLYLACSTPISRTFWTPAVGRLNATGASRDDFVATYDPKSSSITRLKVVGYDSPRGLSLHGMDVVPSSNPNQLFVYLVNHRAPLDGIAEKVGADSSIEVFTTTVGGNTLTHVKTVEDPVIITPNDVVGSADGKSFFFTNDHGEKTGLSRELDMLGRASTSIGYCHLDHGCKFAIRGMHGNNGIVQAPNGTLYVGNALHGGLTILEPQADNSLVLADFIKTDRGMDNLSIDSNGQIWAAAFPNALLLVFKHFSDPSIPAPSSALRFSINTGKDAFYGEKYKVEKVFEDDGSVASGITSVAYDAERKRLFMHGLTAPSLVICEL</sequence>
<dbReference type="Proteomes" id="UP000308652">
    <property type="component" value="Unassembled WGS sequence"/>
</dbReference>
<keyword evidence="1" id="KW-1133">Transmembrane helix</keyword>
<dbReference type="PANTHER" id="PTHR11799">
    <property type="entry name" value="PARAOXONASE"/>
    <property type="match status" value="1"/>
</dbReference>
<keyword evidence="1" id="KW-0472">Membrane</keyword>
<dbReference type="OrthoDB" id="5307922at2759"/>
<evidence type="ECO:0000313" key="2">
    <source>
        <dbReference type="EMBL" id="TFK44268.1"/>
    </source>
</evidence>
<dbReference type="STRING" id="68775.A0A5C3MK51"/>
<accession>A0A5C3MK51</accession>
<dbReference type="PANTHER" id="PTHR11799:SF12">
    <property type="entry name" value="PARAOXONASE-RELATED"/>
    <property type="match status" value="1"/>
</dbReference>
<protein>
    <submittedName>
        <fullName evidence="2">Serum paraoxonase/arylesterase</fullName>
    </submittedName>
</protein>
<keyword evidence="3" id="KW-1185">Reference proteome</keyword>
<proteinExistence type="predicted"/>
<feature type="transmembrane region" description="Helical" evidence="1">
    <location>
        <begin position="5"/>
        <end position="23"/>
    </location>
</feature>
<dbReference type="InterPro" id="IPR011042">
    <property type="entry name" value="6-blade_b-propeller_TolB-like"/>
</dbReference>
<reference evidence="2 3" key="1">
    <citation type="journal article" date="2019" name="Nat. Ecol. Evol.">
        <title>Megaphylogeny resolves global patterns of mushroom evolution.</title>
        <authorList>
            <person name="Varga T."/>
            <person name="Krizsan K."/>
            <person name="Foldi C."/>
            <person name="Dima B."/>
            <person name="Sanchez-Garcia M."/>
            <person name="Sanchez-Ramirez S."/>
            <person name="Szollosi G.J."/>
            <person name="Szarkandi J.G."/>
            <person name="Papp V."/>
            <person name="Albert L."/>
            <person name="Andreopoulos W."/>
            <person name="Angelini C."/>
            <person name="Antonin V."/>
            <person name="Barry K.W."/>
            <person name="Bougher N.L."/>
            <person name="Buchanan P."/>
            <person name="Buyck B."/>
            <person name="Bense V."/>
            <person name="Catcheside P."/>
            <person name="Chovatia M."/>
            <person name="Cooper J."/>
            <person name="Damon W."/>
            <person name="Desjardin D."/>
            <person name="Finy P."/>
            <person name="Geml J."/>
            <person name="Haridas S."/>
            <person name="Hughes K."/>
            <person name="Justo A."/>
            <person name="Karasinski D."/>
            <person name="Kautmanova I."/>
            <person name="Kiss B."/>
            <person name="Kocsube S."/>
            <person name="Kotiranta H."/>
            <person name="LaButti K.M."/>
            <person name="Lechner B.E."/>
            <person name="Liimatainen K."/>
            <person name="Lipzen A."/>
            <person name="Lukacs Z."/>
            <person name="Mihaltcheva S."/>
            <person name="Morgado L.N."/>
            <person name="Niskanen T."/>
            <person name="Noordeloos M.E."/>
            <person name="Ohm R.A."/>
            <person name="Ortiz-Santana B."/>
            <person name="Ovrebo C."/>
            <person name="Racz N."/>
            <person name="Riley R."/>
            <person name="Savchenko A."/>
            <person name="Shiryaev A."/>
            <person name="Soop K."/>
            <person name="Spirin V."/>
            <person name="Szebenyi C."/>
            <person name="Tomsovsky M."/>
            <person name="Tulloss R.E."/>
            <person name="Uehling J."/>
            <person name="Grigoriev I.V."/>
            <person name="Vagvolgyi C."/>
            <person name="Papp T."/>
            <person name="Martin F.M."/>
            <person name="Miettinen O."/>
            <person name="Hibbett D.S."/>
            <person name="Nagy L.G."/>
        </authorList>
    </citation>
    <scope>NUCLEOTIDE SEQUENCE [LARGE SCALE GENOMIC DNA]</scope>
    <source>
        <strain evidence="2 3">CBS 166.37</strain>
    </source>
</reference>
<dbReference type="SUPFAM" id="SSF63829">
    <property type="entry name" value="Calcium-dependent phosphotriesterase"/>
    <property type="match status" value="1"/>
</dbReference>
<keyword evidence="1" id="KW-0812">Transmembrane</keyword>
<name>A0A5C3MK51_9AGAR</name>
<evidence type="ECO:0000313" key="3">
    <source>
        <dbReference type="Proteomes" id="UP000308652"/>
    </source>
</evidence>
<organism evidence="2 3">
    <name type="scientific">Crucibulum laeve</name>
    <dbReference type="NCBI Taxonomy" id="68775"/>
    <lineage>
        <taxon>Eukaryota</taxon>
        <taxon>Fungi</taxon>
        <taxon>Dikarya</taxon>
        <taxon>Basidiomycota</taxon>
        <taxon>Agaricomycotina</taxon>
        <taxon>Agaricomycetes</taxon>
        <taxon>Agaricomycetidae</taxon>
        <taxon>Agaricales</taxon>
        <taxon>Agaricineae</taxon>
        <taxon>Nidulariaceae</taxon>
        <taxon>Crucibulum</taxon>
    </lineage>
</organism>
<dbReference type="InterPro" id="IPR051288">
    <property type="entry name" value="Serum_paraoxonase/arylesterase"/>
</dbReference>
<dbReference type="AlphaFoldDB" id="A0A5C3MK51"/>